<sequence>MGSGGIGLDVLTVFTIVIKEIVCNKQFALFTDTDEGRLCGTSILPLLRSLEETREGERETFKGYLHKASSFSVVLDTFDIIIKIFFFIFPLPNIL</sequence>
<dbReference type="Proteomes" id="UP000046393">
    <property type="component" value="Unplaced"/>
</dbReference>
<dbReference type="AlphaFoldDB" id="A0A0N5AWA0"/>
<reference evidence="2" key="1">
    <citation type="submission" date="2017-02" db="UniProtKB">
        <authorList>
            <consortium name="WormBaseParasite"/>
        </authorList>
    </citation>
    <scope>IDENTIFICATION</scope>
</reference>
<evidence type="ECO:0000313" key="2">
    <source>
        <dbReference type="WBParaSite" id="SMUV_0000919001-mRNA-1"/>
    </source>
</evidence>
<evidence type="ECO:0000313" key="1">
    <source>
        <dbReference type="Proteomes" id="UP000046393"/>
    </source>
</evidence>
<accession>A0A0N5AWA0</accession>
<protein>
    <submittedName>
        <fullName evidence="2">ThiF domain-containing protein</fullName>
    </submittedName>
</protein>
<name>A0A0N5AWA0_9BILA</name>
<proteinExistence type="predicted"/>
<dbReference type="WBParaSite" id="SMUV_0000919001-mRNA-1">
    <property type="protein sequence ID" value="SMUV_0000919001-mRNA-1"/>
    <property type="gene ID" value="SMUV_0000919001"/>
</dbReference>
<organism evidence="1 2">
    <name type="scientific">Syphacia muris</name>
    <dbReference type="NCBI Taxonomy" id="451379"/>
    <lineage>
        <taxon>Eukaryota</taxon>
        <taxon>Metazoa</taxon>
        <taxon>Ecdysozoa</taxon>
        <taxon>Nematoda</taxon>
        <taxon>Chromadorea</taxon>
        <taxon>Rhabditida</taxon>
        <taxon>Spirurina</taxon>
        <taxon>Oxyuridomorpha</taxon>
        <taxon>Oxyuroidea</taxon>
        <taxon>Oxyuridae</taxon>
        <taxon>Syphacia</taxon>
    </lineage>
</organism>
<keyword evidence="1" id="KW-1185">Reference proteome</keyword>